<dbReference type="AlphaFoldDB" id="A0A4U0W4X7"/>
<dbReference type="PANTHER" id="PTHR11496:SF97">
    <property type="entry name" value="ALCOHOL DEHYDROGENASE IRON-TYPE_GLYCEROL DEHYDROGENASE GLDA DOMAIN-CONTAINING PROTEIN"/>
    <property type="match status" value="1"/>
</dbReference>
<feature type="domain" description="Fe-containing alcohol dehydrogenase-like C-terminal" evidence="4">
    <location>
        <begin position="634"/>
        <end position="826"/>
    </location>
</feature>
<dbReference type="InterPro" id="IPR039697">
    <property type="entry name" value="Alcohol_dehydrogenase_Fe"/>
</dbReference>
<evidence type="ECO:0000313" key="5">
    <source>
        <dbReference type="EMBL" id="TKA57287.1"/>
    </source>
</evidence>
<feature type="signal peptide" evidence="2">
    <location>
        <begin position="1"/>
        <end position="16"/>
    </location>
</feature>
<dbReference type="SUPFAM" id="SSF51905">
    <property type="entry name" value="FAD/NAD(P)-binding domain"/>
    <property type="match status" value="1"/>
</dbReference>
<organism evidence="5 6">
    <name type="scientific">Friedmanniomyces simplex</name>
    <dbReference type="NCBI Taxonomy" id="329884"/>
    <lineage>
        <taxon>Eukaryota</taxon>
        <taxon>Fungi</taxon>
        <taxon>Dikarya</taxon>
        <taxon>Ascomycota</taxon>
        <taxon>Pezizomycotina</taxon>
        <taxon>Dothideomycetes</taxon>
        <taxon>Dothideomycetidae</taxon>
        <taxon>Mycosphaerellales</taxon>
        <taxon>Teratosphaeriaceae</taxon>
        <taxon>Friedmanniomyces</taxon>
    </lineage>
</organism>
<gene>
    <name evidence="5" type="ORF">B0A55_11375</name>
</gene>
<feature type="chain" id="PRO_5020695437" evidence="2">
    <location>
        <begin position="17"/>
        <end position="829"/>
    </location>
</feature>
<dbReference type="Proteomes" id="UP000309340">
    <property type="component" value="Unassembled WGS sequence"/>
</dbReference>
<name>A0A4U0W4X7_9PEZI</name>
<keyword evidence="6" id="KW-1185">Reference proteome</keyword>
<dbReference type="InterPro" id="IPR036188">
    <property type="entry name" value="FAD/NAD-bd_sf"/>
</dbReference>
<dbReference type="GO" id="GO:0004022">
    <property type="term" value="F:alcohol dehydrogenase (NAD+) activity"/>
    <property type="evidence" value="ECO:0007669"/>
    <property type="project" value="TreeGrafter"/>
</dbReference>
<dbReference type="Gene3D" id="3.50.50.60">
    <property type="entry name" value="FAD/NAD(P)-binding domain"/>
    <property type="match status" value="1"/>
</dbReference>
<dbReference type="Pfam" id="PF00465">
    <property type="entry name" value="Fe-ADH"/>
    <property type="match status" value="1"/>
</dbReference>
<dbReference type="Gene3D" id="3.40.50.1970">
    <property type="match status" value="1"/>
</dbReference>
<keyword evidence="2" id="KW-0732">Signal</keyword>
<proteinExistence type="predicted"/>
<dbReference type="PROSITE" id="PS00060">
    <property type="entry name" value="ADH_IRON_2"/>
    <property type="match status" value="1"/>
</dbReference>
<comment type="caution">
    <text evidence="5">The sequence shown here is derived from an EMBL/GenBank/DDBJ whole genome shotgun (WGS) entry which is preliminary data.</text>
</comment>
<dbReference type="CDD" id="cd08192">
    <property type="entry name" value="MAR-like"/>
    <property type="match status" value="1"/>
</dbReference>
<dbReference type="OrthoDB" id="68575at2759"/>
<evidence type="ECO:0000259" key="3">
    <source>
        <dbReference type="Pfam" id="PF00465"/>
    </source>
</evidence>
<dbReference type="EMBL" id="NAJQ01001536">
    <property type="protein sequence ID" value="TKA57287.1"/>
    <property type="molecule type" value="Genomic_DNA"/>
</dbReference>
<protein>
    <submittedName>
        <fullName evidence="5">Uncharacterized protein</fullName>
    </submittedName>
</protein>
<dbReference type="STRING" id="329884.A0A4U0W4X7"/>
<dbReference type="GO" id="GO:0046872">
    <property type="term" value="F:metal ion binding"/>
    <property type="evidence" value="ECO:0007669"/>
    <property type="project" value="InterPro"/>
</dbReference>
<evidence type="ECO:0000256" key="2">
    <source>
        <dbReference type="SAM" id="SignalP"/>
    </source>
</evidence>
<dbReference type="InterPro" id="IPR001670">
    <property type="entry name" value="ADH_Fe/GldA"/>
</dbReference>
<keyword evidence="1" id="KW-0560">Oxidoreductase</keyword>
<dbReference type="Gene3D" id="1.20.1090.10">
    <property type="entry name" value="Dehydroquinate synthase-like - alpha domain"/>
    <property type="match status" value="1"/>
</dbReference>
<evidence type="ECO:0000313" key="6">
    <source>
        <dbReference type="Proteomes" id="UP000309340"/>
    </source>
</evidence>
<dbReference type="GO" id="GO:0005739">
    <property type="term" value="C:mitochondrion"/>
    <property type="evidence" value="ECO:0007669"/>
    <property type="project" value="TreeGrafter"/>
</dbReference>
<dbReference type="InterPro" id="IPR056798">
    <property type="entry name" value="ADH_Fe_C"/>
</dbReference>
<evidence type="ECO:0000256" key="1">
    <source>
        <dbReference type="ARBA" id="ARBA00023002"/>
    </source>
</evidence>
<dbReference type="InterPro" id="IPR018211">
    <property type="entry name" value="ADH_Fe_CS"/>
</dbReference>
<reference evidence="5 6" key="1">
    <citation type="submission" date="2017-03" db="EMBL/GenBank/DDBJ databases">
        <title>Genomes of endolithic fungi from Antarctica.</title>
        <authorList>
            <person name="Coleine C."/>
            <person name="Masonjones S."/>
            <person name="Stajich J.E."/>
        </authorList>
    </citation>
    <scope>NUCLEOTIDE SEQUENCE [LARGE SCALE GENOMIC DNA]</scope>
    <source>
        <strain evidence="5 6">CCFEE 5184</strain>
    </source>
</reference>
<dbReference type="Pfam" id="PF13450">
    <property type="entry name" value="NAD_binding_8"/>
    <property type="match status" value="1"/>
</dbReference>
<accession>A0A4U0W4X7</accession>
<dbReference type="PANTHER" id="PTHR11496">
    <property type="entry name" value="ALCOHOL DEHYDROGENASE"/>
    <property type="match status" value="1"/>
</dbReference>
<evidence type="ECO:0000259" key="4">
    <source>
        <dbReference type="Pfam" id="PF25137"/>
    </source>
</evidence>
<dbReference type="Pfam" id="PF25137">
    <property type="entry name" value="ADH_Fe_C"/>
    <property type="match status" value="1"/>
</dbReference>
<feature type="domain" description="Alcohol dehydrogenase iron-type/glycerol dehydrogenase GldA" evidence="3">
    <location>
        <begin position="471"/>
        <end position="621"/>
    </location>
</feature>
<dbReference type="Gene3D" id="3.30.70.1990">
    <property type="match status" value="1"/>
</dbReference>
<dbReference type="SUPFAM" id="SSF56796">
    <property type="entry name" value="Dehydroquinate synthase-like"/>
    <property type="match status" value="1"/>
</dbReference>
<sequence>MLRWTCPLSLGLIVAAASTPSNRSKFDPCSYAAEDVLVRDVIVIGGGASGTYGAIQLKDAGRSVAVVEKAGRFGGHVNTYDDPETGLALEYGVQAYDNDSITRAYFERFDVPFIPLFAGVGERVEDFDTGRNVTTATPLSLATWANFTNTYYPNPALGVHLPSPVPADLLLPFRDFIKKYSIEDAAYTIWSISAPTDNLLDQLTFYVVFGANAASAPIPGGSTVQEVATRNNSELYGKAQAELGENALINSHVVAARRSNDSTALVVQTPETTKLLLASQVLFSAPILLDNLQPFDLDTREHNVFSQLYYTAWYTSLVTDTGLAPGFSYENADSNTMYNIPIQPYTFHIGPSRVNTTFYAFYGATEAVPEAEVKATIAEDIHILSGNTSTPRFLAFASHTPFKQQVSADALADGFYDKLNALQGYRGMHYTGNALDVSGSSSVFNFTQHLLPGIESAIDAHKLAPGLKHLFYGEKCVKTYLLNVLPASSSKVFIITGRSLATNTPLIQLLESLLGEHHAATFSGIRQHGPSTDVDAALEAVLKDDSIDTLLSVGGGSPIDSAKTIAYRVSEQQGKWLHHITIPTTLSAAECTAGGGYTKPDGVKVGFMAPEMAVKSIFYDPCFASCTPKKLWLTTGIRAMDHAVECFYHPCGSEIWKAQSLWAARTLFECLPRARDAHPDDYGVTTRLQLAAFLSSGLKGSNVKGGMGLSHSLGHALGSPYGLPHGVTSCFTLGRVVKLKARSSKTNAQEIARLLPALGGQSSGDDVKDAEEVGDRILRLVDALGISPGTLTERMVSRDEIPVIAGRACGGNTEGPMYEDVLRLVESLF</sequence>
<dbReference type="Gene3D" id="1.10.405.20">
    <property type="match status" value="1"/>
</dbReference>